<protein>
    <submittedName>
        <fullName evidence="3">Uncharacterized protein</fullName>
    </submittedName>
</protein>
<accession>A0ABR0SQW6</accession>
<evidence type="ECO:0000256" key="1">
    <source>
        <dbReference type="SAM" id="MobiDB-lite"/>
    </source>
</evidence>
<reference evidence="3 4" key="1">
    <citation type="submission" date="2024-01" db="EMBL/GenBank/DDBJ databases">
        <title>Complete genome of Cladobotryum mycophilum ATHUM6906.</title>
        <authorList>
            <person name="Christinaki A.C."/>
            <person name="Myridakis A.I."/>
            <person name="Kouvelis V.N."/>
        </authorList>
    </citation>
    <scope>NUCLEOTIDE SEQUENCE [LARGE SCALE GENOMIC DNA]</scope>
    <source>
        <strain evidence="3 4">ATHUM6906</strain>
    </source>
</reference>
<feature type="region of interest" description="Disordered" evidence="1">
    <location>
        <begin position="217"/>
        <end position="245"/>
    </location>
</feature>
<comment type="caution">
    <text evidence="3">The sequence shown here is derived from an EMBL/GenBank/DDBJ whole genome shotgun (WGS) entry which is preliminary data.</text>
</comment>
<feature type="region of interest" description="Disordered" evidence="1">
    <location>
        <begin position="28"/>
        <end position="47"/>
    </location>
</feature>
<feature type="compositionally biased region" description="Basic and acidic residues" evidence="1">
    <location>
        <begin position="396"/>
        <end position="406"/>
    </location>
</feature>
<feature type="chain" id="PRO_5045986779" evidence="2">
    <location>
        <begin position="23"/>
        <end position="414"/>
    </location>
</feature>
<keyword evidence="4" id="KW-1185">Reference proteome</keyword>
<evidence type="ECO:0000256" key="2">
    <source>
        <dbReference type="SAM" id="SignalP"/>
    </source>
</evidence>
<feature type="region of interest" description="Disordered" evidence="1">
    <location>
        <begin position="260"/>
        <end position="283"/>
    </location>
</feature>
<name>A0ABR0SQW6_9HYPO</name>
<evidence type="ECO:0000313" key="4">
    <source>
        <dbReference type="Proteomes" id="UP001338125"/>
    </source>
</evidence>
<feature type="compositionally biased region" description="Low complexity" evidence="1">
    <location>
        <begin position="352"/>
        <end position="370"/>
    </location>
</feature>
<evidence type="ECO:0000313" key="3">
    <source>
        <dbReference type="EMBL" id="KAK5994156.1"/>
    </source>
</evidence>
<dbReference type="Proteomes" id="UP001338125">
    <property type="component" value="Unassembled WGS sequence"/>
</dbReference>
<gene>
    <name evidence="3" type="ORF">PT974_07597</name>
</gene>
<keyword evidence="2" id="KW-0732">Signal</keyword>
<feature type="compositionally biased region" description="Acidic residues" evidence="1">
    <location>
        <begin position="262"/>
        <end position="282"/>
    </location>
</feature>
<feature type="region of interest" description="Disordered" evidence="1">
    <location>
        <begin position="347"/>
        <end position="414"/>
    </location>
</feature>
<organism evidence="3 4">
    <name type="scientific">Cladobotryum mycophilum</name>
    <dbReference type="NCBI Taxonomy" id="491253"/>
    <lineage>
        <taxon>Eukaryota</taxon>
        <taxon>Fungi</taxon>
        <taxon>Dikarya</taxon>
        <taxon>Ascomycota</taxon>
        <taxon>Pezizomycotina</taxon>
        <taxon>Sordariomycetes</taxon>
        <taxon>Hypocreomycetidae</taxon>
        <taxon>Hypocreales</taxon>
        <taxon>Hypocreaceae</taxon>
        <taxon>Cladobotryum</taxon>
    </lineage>
</organism>
<feature type="signal peptide" evidence="2">
    <location>
        <begin position="1"/>
        <end position="22"/>
    </location>
</feature>
<dbReference type="EMBL" id="JAVFKD010000012">
    <property type="protein sequence ID" value="KAK5994156.1"/>
    <property type="molecule type" value="Genomic_DNA"/>
</dbReference>
<feature type="compositionally biased region" description="Low complexity" evidence="1">
    <location>
        <begin position="36"/>
        <end position="47"/>
    </location>
</feature>
<sequence>MVSTRDLIFVVYLSLISQFTDLQMDSPLESVSQCPDDSSQKQSSASGASDLKFLDSIRDLITSRGSDKGFDWRNEHIWRGNNKTKPSLTGAQSTISTAGKSVLSCPSLCSKTTLGTYSEQQDEGYSTYQRMSRHEFMDAGMSTFACDHPTLDLPRVPIPQHSPIITGARNEELSKQIMLICSMNATTEIPRLREYIPALLNDPFLRDLDSLRQRISTKLEPGEENDGEEAQLKFGDPEEALKPRTNTYWTPLTVYGKKYDKDEESEYDDDDDEYEDEDEDDLSSYYSTTNSCALLHPSTESFVASFQSEGDLTESEPCQLCASCLGLTGVHKNHLLSGISPGSSRDYTVHATNSSGANSSSSSSPSTLSSNGGGTRAQQSSISKRRRPDQENEGEYPERNDGDQKRPGKLKTAY</sequence>
<proteinExistence type="predicted"/>